<evidence type="ECO:0000256" key="3">
    <source>
        <dbReference type="ARBA" id="ARBA00022692"/>
    </source>
</evidence>
<feature type="transmembrane region" description="Helical" evidence="6">
    <location>
        <begin position="51"/>
        <end position="74"/>
    </location>
</feature>
<keyword evidence="4 6" id="KW-1133">Transmembrane helix</keyword>
<dbReference type="GO" id="GO:0055085">
    <property type="term" value="P:transmembrane transport"/>
    <property type="evidence" value="ECO:0007669"/>
    <property type="project" value="TreeGrafter"/>
</dbReference>
<feature type="transmembrane region" description="Helical" evidence="6">
    <location>
        <begin position="337"/>
        <end position="362"/>
    </location>
</feature>
<evidence type="ECO:0000313" key="8">
    <source>
        <dbReference type="Proteomes" id="UP000001946"/>
    </source>
</evidence>
<dbReference type="Proteomes" id="UP000001946">
    <property type="component" value="Chromosome"/>
</dbReference>
<dbReference type="STRING" id="138119.DSY2540"/>
<dbReference type="eggNOG" id="COG0628">
    <property type="taxonomic scope" value="Bacteria"/>
</dbReference>
<feature type="transmembrane region" description="Helical" evidence="6">
    <location>
        <begin position="301"/>
        <end position="317"/>
    </location>
</feature>
<dbReference type="PANTHER" id="PTHR21716:SF68">
    <property type="entry name" value="TRANSPORT PROTEIN YTVI-RELATED"/>
    <property type="match status" value="1"/>
</dbReference>
<feature type="transmembrane region" description="Helical" evidence="6">
    <location>
        <begin position="261"/>
        <end position="294"/>
    </location>
</feature>
<evidence type="ECO:0000256" key="1">
    <source>
        <dbReference type="ARBA" id="ARBA00004141"/>
    </source>
</evidence>
<comment type="subcellular location">
    <subcellularLocation>
        <location evidence="1">Membrane</location>
        <topology evidence="1">Multi-pass membrane protein</topology>
    </subcellularLocation>
</comment>
<dbReference type="InterPro" id="IPR002549">
    <property type="entry name" value="AI-2E-like"/>
</dbReference>
<organism evidence="7 8">
    <name type="scientific">Desulfitobacterium hafniense (strain Y51)</name>
    <dbReference type="NCBI Taxonomy" id="138119"/>
    <lineage>
        <taxon>Bacteria</taxon>
        <taxon>Bacillati</taxon>
        <taxon>Bacillota</taxon>
        <taxon>Clostridia</taxon>
        <taxon>Eubacteriales</taxon>
        <taxon>Desulfitobacteriaceae</taxon>
        <taxon>Desulfitobacterium</taxon>
    </lineage>
</organism>
<sequence>MWGDSMNLQEEPKLKQNINRLAVITFILVLLKVITFFFMEFMPVFGQVMSQLLAALLPFIIAFFIALLLEPLVLRFMQGLKTSRPIAAVLALVLAILGIGSIVFLIVVRLYTELSDLGNSFPSYGYLVGFFNNILGTVDNFIQLNPQIQISINNATQGLIDSLQGWALTGSKVLLNFISALPGVFIVLVVSVVATFFMSASYPGVKNFFSNLVPRKWKPGARSVSRALGAAVVGFVRAEAILISVTGIILTVGLLWMGNPYAFTIGFISALLDLLPIVGTGMIFVPWIVGLFILGSVSEGIKLLIIYLIATVIRQILEPKVMSQNIGIHPLATIISMYVGLKLLGGFGLILGPGLVIIYEALRKAGFFGK</sequence>
<evidence type="ECO:0000256" key="5">
    <source>
        <dbReference type="ARBA" id="ARBA00023136"/>
    </source>
</evidence>
<evidence type="ECO:0000256" key="6">
    <source>
        <dbReference type="SAM" id="Phobius"/>
    </source>
</evidence>
<dbReference type="Pfam" id="PF01594">
    <property type="entry name" value="AI-2E_transport"/>
    <property type="match status" value="1"/>
</dbReference>
<gene>
    <name evidence="7" type="ordered locus">DSY2540</name>
</gene>
<dbReference type="AlphaFoldDB" id="Q24UG3"/>
<evidence type="ECO:0000256" key="2">
    <source>
        <dbReference type="ARBA" id="ARBA00009773"/>
    </source>
</evidence>
<dbReference type="GO" id="GO:0016020">
    <property type="term" value="C:membrane"/>
    <property type="evidence" value="ECO:0007669"/>
    <property type="project" value="UniProtKB-SubCell"/>
</dbReference>
<evidence type="ECO:0008006" key="9">
    <source>
        <dbReference type="Google" id="ProtNLM"/>
    </source>
</evidence>
<dbReference type="NCBIfam" id="TIGR02872">
    <property type="entry name" value="spore_ytvI"/>
    <property type="match status" value="1"/>
</dbReference>
<proteinExistence type="inferred from homology"/>
<protein>
    <recommendedName>
        <fullName evidence="9">Sporulation integral membrane protein YtvI</fullName>
    </recommendedName>
</protein>
<comment type="similarity">
    <text evidence="2">Belongs to the autoinducer-2 exporter (AI-2E) (TC 2.A.86) family.</text>
</comment>
<keyword evidence="3 6" id="KW-0812">Transmembrane</keyword>
<keyword evidence="8" id="KW-1185">Reference proteome</keyword>
<dbReference type="EMBL" id="AP008230">
    <property type="protein sequence ID" value="BAE84329.1"/>
    <property type="molecule type" value="Genomic_DNA"/>
</dbReference>
<dbReference type="InterPro" id="IPR014227">
    <property type="entry name" value="YtvI-like"/>
</dbReference>
<feature type="transmembrane region" description="Helical" evidence="6">
    <location>
        <begin position="226"/>
        <end position="255"/>
    </location>
</feature>
<feature type="transmembrane region" description="Helical" evidence="6">
    <location>
        <begin position="180"/>
        <end position="205"/>
    </location>
</feature>
<reference evidence="7 8" key="1">
    <citation type="journal article" date="2006" name="J. Bacteriol.">
        <title>Complete genome sequence of the dehalorespiring bacterium Desulfitobacterium hafniense Y51 and comparison with Dehalococcoides ethenogenes 195.</title>
        <authorList>
            <person name="Nonaka H."/>
            <person name="Keresztes G."/>
            <person name="Shinoda Y."/>
            <person name="Ikenaga Y."/>
            <person name="Abe M."/>
            <person name="Naito K."/>
            <person name="Inatomi K."/>
            <person name="Furukawa K."/>
            <person name="Inui M."/>
            <person name="Yukawa H."/>
        </authorList>
    </citation>
    <scope>NUCLEOTIDE SEQUENCE [LARGE SCALE GENOMIC DNA]</scope>
    <source>
        <strain evidence="7 8">Y51</strain>
    </source>
</reference>
<dbReference type="KEGG" id="dsy:DSY2540"/>
<feature type="transmembrane region" description="Helical" evidence="6">
    <location>
        <begin position="21"/>
        <end position="39"/>
    </location>
</feature>
<evidence type="ECO:0000256" key="4">
    <source>
        <dbReference type="ARBA" id="ARBA00022989"/>
    </source>
</evidence>
<feature type="transmembrane region" description="Helical" evidence="6">
    <location>
        <begin position="86"/>
        <end position="111"/>
    </location>
</feature>
<dbReference type="PANTHER" id="PTHR21716">
    <property type="entry name" value="TRANSMEMBRANE PROTEIN"/>
    <property type="match status" value="1"/>
</dbReference>
<accession>Q24UG3</accession>
<keyword evidence="5 6" id="KW-0472">Membrane</keyword>
<dbReference type="HOGENOM" id="CLU_031275_4_0_9"/>
<evidence type="ECO:0000313" key="7">
    <source>
        <dbReference type="EMBL" id="BAE84329.1"/>
    </source>
</evidence>
<name>Q24UG3_DESHY</name>